<feature type="domain" description="SusD-like N-terminal" evidence="7">
    <location>
        <begin position="31"/>
        <end position="225"/>
    </location>
</feature>
<dbReference type="PROSITE" id="PS51257">
    <property type="entry name" value="PROKAR_LIPOPROTEIN"/>
    <property type="match status" value="1"/>
</dbReference>
<dbReference type="Pfam" id="PF14322">
    <property type="entry name" value="SusD-like_3"/>
    <property type="match status" value="1"/>
</dbReference>
<evidence type="ECO:0000256" key="1">
    <source>
        <dbReference type="ARBA" id="ARBA00004442"/>
    </source>
</evidence>
<evidence type="ECO:0000259" key="6">
    <source>
        <dbReference type="Pfam" id="PF07980"/>
    </source>
</evidence>
<evidence type="ECO:0000313" key="8">
    <source>
        <dbReference type="EMBL" id="MCV9389290.1"/>
    </source>
</evidence>
<dbReference type="RefSeq" id="WP_264140213.1">
    <property type="nucleotide sequence ID" value="NZ_JAOYOD010000001.1"/>
</dbReference>
<evidence type="ECO:0000256" key="3">
    <source>
        <dbReference type="ARBA" id="ARBA00022729"/>
    </source>
</evidence>
<evidence type="ECO:0000313" key="9">
    <source>
        <dbReference type="Proteomes" id="UP001300692"/>
    </source>
</evidence>
<dbReference type="InterPro" id="IPR011990">
    <property type="entry name" value="TPR-like_helical_dom_sf"/>
</dbReference>
<comment type="caution">
    <text evidence="8">The sequence shown here is derived from an EMBL/GenBank/DDBJ whole genome shotgun (WGS) entry which is preliminary data.</text>
</comment>
<protein>
    <submittedName>
        <fullName evidence="8">RagB/SusD family nutrient uptake outer membrane protein</fullName>
    </submittedName>
</protein>
<sequence length="581" mass="65069">MKVFNKNRSRITQAILSLLMMVVLSTGCEEFLDVPVEDRYVSENFFNDPANVSLMVNDVYVSLKRGGLFSNGIGQNAITSDIQRTAQFNSQGGLGTYTHSASNAALTNIWQGMYQGIAKANNVLEEIEKHVPADLDVSDQIGEVRFIRALYYFNLVQLFGDVPLIVNTIQPDDEPMGRTDRGLVYEQIIEDLTFASNNCLLASEQSDYGRVSKGAAQALLSKVYLTRANMIDLGQLDGDAAADYQGAVDNAKSVIDSNEYGLVSYFPDVFNRNNKGHNENIFVIQYMPGEDLGGCVGCATGISKQQNDGGSWNNILGTQYYYTLYDDTDLVRRKWTVTKASLEIINGEIAMTSYENPRYFANLLESKNRDATTYFFNGGDQTWPTWEPTRVAKFRRWPLSSAEQGFFNHQAFNIDDPIIRYAEVLLIYAEALNEVNNGPSAAAYDAVNEVRARARNYPADGIDYLIEGLTNPDIDVQASAVPDWSGLSYTEFRDNILDERARELGGEQGCMRWFDLVRRGILVEKIQYLNTFDNPLTGGQEEPWWSNNQGPGMNVQPHHLLMPIPADELDKNPNLKQNPGY</sequence>
<dbReference type="InterPro" id="IPR033985">
    <property type="entry name" value="SusD-like_N"/>
</dbReference>
<keyword evidence="9" id="KW-1185">Reference proteome</keyword>
<comment type="similarity">
    <text evidence="2">Belongs to the SusD family.</text>
</comment>
<evidence type="ECO:0000256" key="4">
    <source>
        <dbReference type="ARBA" id="ARBA00023136"/>
    </source>
</evidence>
<organism evidence="8 9">
    <name type="scientific">Reichenbachiella ulvae</name>
    <dbReference type="NCBI Taxonomy" id="2980104"/>
    <lineage>
        <taxon>Bacteria</taxon>
        <taxon>Pseudomonadati</taxon>
        <taxon>Bacteroidota</taxon>
        <taxon>Cytophagia</taxon>
        <taxon>Cytophagales</taxon>
        <taxon>Reichenbachiellaceae</taxon>
        <taxon>Reichenbachiella</taxon>
    </lineage>
</organism>
<keyword evidence="5" id="KW-0998">Cell outer membrane</keyword>
<accession>A0ABT3D015</accession>
<reference evidence="8 9" key="1">
    <citation type="submission" date="2022-10" db="EMBL/GenBank/DDBJ databases">
        <title>Comparative genomics and taxonomic characterization of three novel marine species of genus Reichenbachiella exhibiting antioxidant and polysaccharide degradation activities.</title>
        <authorList>
            <person name="Muhammad N."/>
            <person name="Lee Y.-J."/>
            <person name="Ko J."/>
            <person name="Kim S.-G."/>
        </authorList>
    </citation>
    <scope>NUCLEOTIDE SEQUENCE [LARGE SCALE GENOMIC DNA]</scope>
    <source>
        <strain evidence="8 9">ABR2-5</strain>
    </source>
</reference>
<gene>
    <name evidence="8" type="ORF">N7U62_21675</name>
</gene>
<dbReference type="EMBL" id="JAOYOD010000001">
    <property type="protein sequence ID" value="MCV9389290.1"/>
    <property type="molecule type" value="Genomic_DNA"/>
</dbReference>
<evidence type="ECO:0000259" key="7">
    <source>
        <dbReference type="Pfam" id="PF14322"/>
    </source>
</evidence>
<keyword evidence="3" id="KW-0732">Signal</keyword>
<dbReference type="Pfam" id="PF07980">
    <property type="entry name" value="SusD_RagB"/>
    <property type="match status" value="1"/>
</dbReference>
<name>A0ABT3D015_9BACT</name>
<comment type="subcellular location">
    <subcellularLocation>
        <location evidence="1">Cell outer membrane</location>
    </subcellularLocation>
</comment>
<evidence type="ECO:0000256" key="5">
    <source>
        <dbReference type="ARBA" id="ARBA00023237"/>
    </source>
</evidence>
<dbReference type="CDD" id="cd08977">
    <property type="entry name" value="SusD"/>
    <property type="match status" value="1"/>
</dbReference>
<dbReference type="InterPro" id="IPR012944">
    <property type="entry name" value="SusD_RagB_dom"/>
</dbReference>
<dbReference type="Gene3D" id="1.25.40.390">
    <property type="match status" value="1"/>
</dbReference>
<feature type="domain" description="RagB/SusD" evidence="6">
    <location>
        <begin position="279"/>
        <end position="581"/>
    </location>
</feature>
<dbReference type="SUPFAM" id="SSF48452">
    <property type="entry name" value="TPR-like"/>
    <property type="match status" value="1"/>
</dbReference>
<proteinExistence type="inferred from homology"/>
<evidence type="ECO:0000256" key="2">
    <source>
        <dbReference type="ARBA" id="ARBA00006275"/>
    </source>
</evidence>
<keyword evidence="4" id="KW-0472">Membrane</keyword>
<dbReference type="Proteomes" id="UP001300692">
    <property type="component" value="Unassembled WGS sequence"/>
</dbReference>